<dbReference type="Proteomes" id="UP000019812">
    <property type="component" value="Unassembled WGS sequence"/>
</dbReference>
<evidence type="ECO:0000313" key="3">
    <source>
        <dbReference type="Proteomes" id="UP000019812"/>
    </source>
</evidence>
<sequence length="142" mass="14634">MRSRRRGAKRLGAFGFGVSELGGHGFIGGKPGFGIEPAGNGGGVRAGLGDVGFAHSRSDGIQRVGEFAVIGGVAEQGGRRVVQHQQRPAAHRQGLPGHGDQAGRAERPAVYNDADRLIVALQGVVDRGGVHDAAARRIDVDG</sequence>
<feature type="region of interest" description="Disordered" evidence="1">
    <location>
        <begin position="83"/>
        <end position="107"/>
    </location>
</feature>
<name>A0A084XVZ5_9PROT</name>
<reference evidence="2 3" key="1">
    <citation type="submission" date="2014-07" db="EMBL/GenBank/DDBJ databases">
        <title>Expanding our view of genomic diversity in Candidatus Accumulibacter clades.</title>
        <authorList>
            <person name="Skennerton C.T."/>
            <person name="Barr J.J."/>
            <person name="Slater F.R."/>
            <person name="Bond P.L."/>
            <person name="Tyson G.W."/>
        </authorList>
    </citation>
    <scope>NUCLEOTIDE SEQUENCE [LARGE SCALE GENOMIC DNA]</scope>
    <source>
        <strain evidence="3">SK-01</strain>
    </source>
</reference>
<gene>
    <name evidence="2" type="ORF">CAPSK01_004004</name>
</gene>
<evidence type="ECO:0000313" key="2">
    <source>
        <dbReference type="EMBL" id="KFB66639.1"/>
    </source>
</evidence>
<dbReference type="AlphaFoldDB" id="A0A084XVZ5"/>
<protein>
    <submittedName>
        <fullName evidence="2">Uncharacterized protein</fullName>
    </submittedName>
</protein>
<proteinExistence type="predicted"/>
<organism evidence="2 3">
    <name type="scientific">Candidatus Accumulibacter vicinus</name>
    <dbReference type="NCBI Taxonomy" id="2954382"/>
    <lineage>
        <taxon>Bacteria</taxon>
        <taxon>Pseudomonadati</taxon>
        <taxon>Pseudomonadota</taxon>
        <taxon>Betaproteobacteria</taxon>
        <taxon>Candidatus Accumulibacter</taxon>
    </lineage>
</organism>
<comment type="caution">
    <text evidence="2">The sequence shown here is derived from an EMBL/GenBank/DDBJ whole genome shotgun (WGS) entry which is preliminary data.</text>
</comment>
<accession>A0A084XVZ5</accession>
<evidence type="ECO:0000256" key="1">
    <source>
        <dbReference type="SAM" id="MobiDB-lite"/>
    </source>
</evidence>
<dbReference type="EMBL" id="JDSS02000039">
    <property type="protein sequence ID" value="KFB66639.1"/>
    <property type="molecule type" value="Genomic_DNA"/>
</dbReference>